<dbReference type="InterPro" id="IPR012677">
    <property type="entry name" value="Nucleotide-bd_a/b_plait_sf"/>
</dbReference>
<feature type="region of interest" description="Disordered" evidence="3">
    <location>
        <begin position="1"/>
        <end position="178"/>
    </location>
</feature>
<dbReference type="PROSITE" id="PS50082">
    <property type="entry name" value="WD_REPEATS_2"/>
    <property type="match status" value="1"/>
</dbReference>
<dbReference type="Pfam" id="PF22602">
    <property type="entry name" value="NXF_NTF2"/>
    <property type="match status" value="1"/>
</dbReference>
<dbReference type="Gene3D" id="3.10.450.50">
    <property type="match status" value="1"/>
</dbReference>
<dbReference type="InterPro" id="IPR015943">
    <property type="entry name" value="WD40/YVTN_repeat-like_dom_sf"/>
</dbReference>
<dbReference type="InterPro" id="IPR001680">
    <property type="entry name" value="WD40_rpt"/>
</dbReference>
<feature type="compositionally biased region" description="Low complexity" evidence="3">
    <location>
        <begin position="1120"/>
        <end position="1136"/>
    </location>
</feature>
<dbReference type="SMART" id="SM00360">
    <property type="entry name" value="RRM"/>
    <property type="match status" value="1"/>
</dbReference>
<feature type="compositionally biased region" description="Low complexity" evidence="3">
    <location>
        <begin position="161"/>
        <end position="171"/>
    </location>
</feature>
<feature type="domain" description="NTF2" evidence="5">
    <location>
        <begin position="694"/>
        <end position="846"/>
    </location>
</feature>
<keyword evidence="1" id="KW-0694">RNA-binding</keyword>
<reference evidence="6 7" key="1">
    <citation type="journal article" date="2018" name="Front. Microbiol.">
        <title>Prospects for Fungal Bioremediation of Acidic Radioactive Waste Sites: Characterization and Genome Sequence of Rhodotorula taiwanensis MD1149.</title>
        <authorList>
            <person name="Tkavc R."/>
            <person name="Matrosova V.Y."/>
            <person name="Grichenko O.E."/>
            <person name="Gostincar C."/>
            <person name="Volpe R.P."/>
            <person name="Klimenkova P."/>
            <person name="Gaidamakova E.K."/>
            <person name="Zhou C.E."/>
            <person name="Stewart B.J."/>
            <person name="Lyman M.G."/>
            <person name="Malfatti S.A."/>
            <person name="Rubinfeld B."/>
            <person name="Courtot M."/>
            <person name="Singh J."/>
            <person name="Dalgard C.L."/>
            <person name="Hamilton T."/>
            <person name="Frey K.G."/>
            <person name="Gunde-Cimerman N."/>
            <person name="Dugan L."/>
            <person name="Daly M.J."/>
        </authorList>
    </citation>
    <scope>NUCLEOTIDE SEQUENCE [LARGE SCALE GENOMIC DNA]</scope>
    <source>
        <strain evidence="6 7">MD1149</strain>
    </source>
</reference>
<feature type="compositionally biased region" description="Low complexity" evidence="3">
    <location>
        <begin position="945"/>
        <end position="955"/>
    </location>
</feature>
<evidence type="ECO:0000259" key="5">
    <source>
        <dbReference type="PROSITE" id="PS50177"/>
    </source>
</evidence>
<dbReference type="SMART" id="SM00320">
    <property type="entry name" value="WD40"/>
    <property type="match status" value="2"/>
</dbReference>
<feature type="compositionally biased region" description="Polar residues" evidence="3">
    <location>
        <begin position="62"/>
        <end position="72"/>
    </location>
</feature>
<dbReference type="EMBL" id="PJQD01000116">
    <property type="protein sequence ID" value="POY70458.1"/>
    <property type="molecule type" value="Genomic_DNA"/>
</dbReference>
<comment type="caution">
    <text evidence="6">The sequence shown here is derived from an EMBL/GenBank/DDBJ whole genome shotgun (WGS) entry which is preliminary data.</text>
</comment>
<dbReference type="Pfam" id="PF00076">
    <property type="entry name" value="RRM_1"/>
    <property type="match status" value="1"/>
</dbReference>
<feature type="region of interest" description="Disordered" evidence="3">
    <location>
        <begin position="1074"/>
        <end position="1171"/>
    </location>
</feature>
<evidence type="ECO:0008006" key="8">
    <source>
        <dbReference type="Google" id="ProtNLM"/>
    </source>
</evidence>
<dbReference type="InterPro" id="IPR000504">
    <property type="entry name" value="RRM_dom"/>
</dbReference>
<dbReference type="InterPro" id="IPR018222">
    <property type="entry name" value="Nuclear_transport_factor_2_euk"/>
</dbReference>
<proteinExistence type="predicted"/>
<dbReference type="InterPro" id="IPR002075">
    <property type="entry name" value="NTF2_dom"/>
</dbReference>
<protein>
    <recommendedName>
        <fullName evidence="8">RRM domain-containing protein</fullName>
    </recommendedName>
</protein>
<feature type="region of interest" description="Disordered" evidence="3">
    <location>
        <begin position="920"/>
        <end position="1044"/>
    </location>
</feature>
<name>A0A2S5B101_9BASI</name>
<feature type="region of interest" description="Disordered" evidence="3">
    <location>
        <begin position="275"/>
        <end position="331"/>
    </location>
</feature>
<evidence type="ECO:0000313" key="6">
    <source>
        <dbReference type="EMBL" id="POY70458.1"/>
    </source>
</evidence>
<dbReference type="PROSITE" id="PS50177">
    <property type="entry name" value="NTF2_DOMAIN"/>
    <property type="match status" value="1"/>
</dbReference>
<dbReference type="SUPFAM" id="SSF50978">
    <property type="entry name" value="WD40 repeat-like"/>
    <property type="match status" value="1"/>
</dbReference>
<accession>A0A2S5B101</accession>
<dbReference type="SUPFAM" id="SSF54928">
    <property type="entry name" value="RNA-binding domain, RBD"/>
    <property type="match status" value="1"/>
</dbReference>
<dbReference type="PANTHER" id="PTHR47232:SF1">
    <property type="entry name" value="TRANSDUCIN FAMILY PROTEIN _ WD-40 REPEAT FAMILY PROTEIN"/>
    <property type="match status" value="1"/>
</dbReference>
<evidence type="ECO:0000256" key="3">
    <source>
        <dbReference type="SAM" id="MobiDB-lite"/>
    </source>
</evidence>
<feature type="compositionally biased region" description="Low complexity" evidence="3">
    <location>
        <begin position="974"/>
        <end position="993"/>
    </location>
</feature>
<dbReference type="OrthoDB" id="1897642at2759"/>
<feature type="region of interest" description="Disordered" evidence="3">
    <location>
        <begin position="859"/>
        <end position="879"/>
    </location>
</feature>
<feature type="compositionally biased region" description="Basic and acidic residues" evidence="3">
    <location>
        <begin position="1104"/>
        <end position="1119"/>
    </location>
</feature>
<evidence type="ECO:0000259" key="4">
    <source>
        <dbReference type="PROSITE" id="PS50102"/>
    </source>
</evidence>
<dbReference type="Pfam" id="PF00400">
    <property type="entry name" value="WD40"/>
    <property type="match status" value="1"/>
</dbReference>
<dbReference type="PANTHER" id="PTHR47232">
    <property type="entry name" value="TRANSDUCIN FAMILY PROTEIN / WD-40 REPEAT FAMILY PROTEIN"/>
    <property type="match status" value="1"/>
</dbReference>
<dbReference type="InterPro" id="IPR036322">
    <property type="entry name" value="WD40_repeat_dom_sf"/>
</dbReference>
<feature type="domain" description="RRM" evidence="4">
    <location>
        <begin position="186"/>
        <end position="276"/>
    </location>
</feature>
<feature type="repeat" description="WD" evidence="2">
    <location>
        <begin position="1365"/>
        <end position="1399"/>
    </location>
</feature>
<dbReference type="Gene3D" id="3.30.70.330">
    <property type="match status" value="1"/>
</dbReference>
<evidence type="ECO:0000256" key="1">
    <source>
        <dbReference type="PROSITE-ProRule" id="PRU00176"/>
    </source>
</evidence>
<evidence type="ECO:0000313" key="7">
    <source>
        <dbReference type="Proteomes" id="UP000237144"/>
    </source>
</evidence>
<dbReference type="STRING" id="741276.A0A2S5B101"/>
<dbReference type="SUPFAM" id="SSF54427">
    <property type="entry name" value="NTF2-like"/>
    <property type="match status" value="1"/>
</dbReference>
<sequence>MVDTNRGRGRRLPSSPAAARPRLNLNSPGRPTRPRAEDLQPSEARLSNKRPSAPPQIFPLSQVPTGPRQATTPRDLGDGQAGRGNGSTPRGSTRGGARARGRKRYTAGGWAAPTGPQYASPSVNGLPTRPGPADAGWAGRGGTSTSDKGKAPADARPPSGPLSRPSSSTFSNGGATPIPVPANPRCTLFVGALPSYITEADLQATFAPFGTITRLSLRSPKPTHTFAHVAYAAPEEALAALEALDGHQPTLVSSPPDGIEAEAGPSRGMRVTFAETPAERESRRTSTGGVGDGQLPPFGLFRVPQTPDPTQAANEVKHEPSPNPQKRSNDARAAITGPNRADQAHDFPSRLVPPTLSFQNRSIPSIGLGSFLPPDDMIRRPTYAFTYDYIRPLRSIPQKRLIEDLEDQLWRDHGRMRVESWSIEPRSHPTSIDLRVSVPADVVASYRQQHAQRSDGVGTAGGGEQETTITASALPPTIAPALATPTSSSFFDDAGVAHLRAALPETAIGDSADAKRQRKLFLVAQIRRLGEAGDKLVLNSRIEGDEVVIDYMLAEEEEAADVGDSVPPTRGSLLPSAADSNATPRPVAVTPETERMQDVKPIVADPSASDNLPAPAPPAESGMLAATDERNAAMDVDDDEVDQLATPPPGPDAVRFPLPLQPESRADSTETYTAVDAFLKECVSELLCLTRFRRADEALHRYFRRFDESRSSLESFYTANALLSVKIDTCRPARLLTPQVAFSPQWLAVQNKVASTPVAITNTIRLLPAVSHDVDRLVFTARTIPELHVKSKTRAPILLHIVGEFEEFLEKTVRSFSRTFILVPRPSKTAGNASDGFLVHSDQLAVKYAVSGEPSRLFVHDPPFTPGQKPHSENLRQRAPPTVATAVRRGNAADHVLPPHPLLARRRALLQSPVEARPLPAVPVASRAGSSPRDAGRSRDGGRTSSPEIAGIAAPASPPPRPAPQQVERLAPLELSSESESSSRSSHTSMSPEVQRRPLPMSDGLPARSANALGKRPAAAEASQAQARKKRVAQSETTSGSGALAARDAVEVAPARTYTAEELRRLVQQEVAAQLARSAAPGQDQSDATDHDDTSMASVGESRSASRESRRKDKADADRAAAAQEASAAAAAAAAAGERKRRAKEQAKAKEKKAKAQAASAQAGPPLGTGLGTSDARILLTGGAQSLLHGESDELLLSAPHADGVSRSGFNGSSNKLRHMVDTGSSYLAVSHIGDVVEFSPSPSTLSTTIRKLHSSTNDTYRVDDFAWSDAKDTLVVGFLGIRQGKVLEQPPNQIVLYKRDATLNGTRLIEDKVNVKPHQAGGVTALTTLPGSGRLRFVTGGEDKQMYIWSRSRSTQEYTTNEVRSNHSSMITSLTHLPERNWLVSSGKDKRLQAYDLEHLNSTWQALLHDPIMTVEPLSSDPFLVLARMSSSRDQFAAYDIRRPPTSSAVLTFGYELARESAATAFMPSSRADVKTAFCTAHRSVRGALASTNMGRYFRGAQCDTIFAFPDYAQGVKLWDLRNVRSAQTHLDLKRQEVADVGRSKVVQVAFRGRSEMCLMDQSHVTRVTIRG</sequence>
<evidence type="ECO:0000256" key="2">
    <source>
        <dbReference type="PROSITE-ProRule" id="PRU00221"/>
    </source>
</evidence>
<organism evidence="6 7">
    <name type="scientific">Rhodotorula taiwanensis</name>
    <dbReference type="NCBI Taxonomy" id="741276"/>
    <lineage>
        <taxon>Eukaryota</taxon>
        <taxon>Fungi</taxon>
        <taxon>Dikarya</taxon>
        <taxon>Basidiomycota</taxon>
        <taxon>Pucciniomycotina</taxon>
        <taxon>Microbotryomycetes</taxon>
        <taxon>Sporidiobolales</taxon>
        <taxon>Sporidiobolaceae</taxon>
        <taxon>Rhodotorula</taxon>
    </lineage>
</organism>
<dbReference type="GO" id="GO:0003723">
    <property type="term" value="F:RNA binding"/>
    <property type="evidence" value="ECO:0007669"/>
    <property type="project" value="UniProtKB-UniRule"/>
</dbReference>
<dbReference type="Proteomes" id="UP000237144">
    <property type="component" value="Unassembled WGS sequence"/>
</dbReference>
<gene>
    <name evidence="6" type="ORF">BMF94_6526</name>
</gene>
<dbReference type="InterPro" id="IPR035979">
    <property type="entry name" value="RBD_domain_sf"/>
</dbReference>
<feature type="region of interest" description="Disordered" evidence="3">
    <location>
        <begin position="559"/>
        <end position="596"/>
    </location>
</feature>
<keyword evidence="7" id="KW-1185">Reference proteome</keyword>
<dbReference type="InterPro" id="IPR032710">
    <property type="entry name" value="NTF2-like_dom_sf"/>
</dbReference>
<keyword evidence="2" id="KW-0853">WD repeat</keyword>
<dbReference type="PROSITE" id="PS50102">
    <property type="entry name" value="RRM"/>
    <property type="match status" value="1"/>
</dbReference>
<feature type="compositionally biased region" description="Low complexity" evidence="3">
    <location>
        <begin position="86"/>
        <end position="96"/>
    </location>
</feature>
<dbReference type="Gene3D" id="2.130.10.10">
    <property type="entry name" value="YVTN repeat-like/Quinoprotein amine dehydrogenase"/>
    <property type="match status" value="1"/>
</dbReference>